<organism evidence="2 3">
    <name type="scientific">Gigaspora margarita</name>
    <dbReference type="NCBI Taxonomy" id="4874"/>
    <lineage>
        <taxon>Eukaryota</taxon>
        <taxon>Fungi</taxon>
        <taxon>Fungi incertae sedis</taxon>
        <taxon>Mucoromycota</taxon>
        <taxon>Glomeromycotina</taxon>
        <taxon>Glomeromycetes</taxon>
        <taxon>Diversisporales</taxon>
        <taxon>Gigasporaceae</taxon>
        <taxon>Gigaspora</taxon>
    </lineage>
</organism>
<feature type="region of interest" description="Disordered" evidence="1">
    <location>
        <begin position="1"/>
        <end position="28"/>
    </location>
</feature>
<accession>A0A8H4AGE0</accession>
<evidence type="ECO:0000313" key="3">
    <source>
        <dbReference type="Proteomes" id="UP000439903"/>
    </source>
</evidence>
<reference evidence="2 3" key="1">
    <citation type="journal article" date="2019" name="Environ. Microbiol.">
        <title>At the nexus of three kingdoms: the genome of the mycorrhizal fungus Gigaspora margarita provides insights into plant, endobacterial and fungal interactions.</title>
        <authorList>
            <person name="Venice F."/>
            <person name="Ghignone S."/>
            <person name="Salvioli di Fossalunga A."/>
            <person name="Amselem J."/>
            <person name="Novero M."/>
            <person name="Xianan X."/>
            <person name="Sedzielewska Toro K."/>
            <person name="Morin E."/>
            <person name="Lipzen A."/>
            <person name="Grigoriev I.V."/>
            <person name="Henrissat B."/>
            <person name="Martin F.M."/>
            <person name="Bonfante P."/>
        </authorList>
    </citation>
    <scope>NUCLEOTIDE SEQUENCE [LARGE SCALE GENOMIC DNA]</scope>
    <source>
        <strain evidence="2 3">BEG34</strain>
    </source>
</reference>
<protein>
    <submittedName>
        <fullName evidence="2">Uncharacterized protein</fullName>
    </submittedName>
</protein>
<gene>
    <name evidence="2" type="ORF">F8M41_021729</name>
</gene>
<dbReference type="OrthoDB" id="2397787at2759"/>
<proteinExistence type="predicted"/>
<evidence type="ECO:0000313" key="2">
    <source>
        <dbReference type="EMBL" id="KAF0492449.1"/>
    </source>
</evidence>
<dbReference type="Proteomes" id="UP000439903">
    <property type="component" value="Unassembled WGS sequence"/>
</dbReference>
<sequence>MKVETDESEGTGNCLKANGIESIDTRPDPKEIRDLTQEETEIRNKLLTVLNSCQDKAKNSGATYMNSVCLNGILDLSDEEIYENVKKTFDINQLNWLEKVIQKKIWKPTLEFTQYIEQFTEETCTRAEIPSLVRKSYISGRFDPCHHESHDIAQQILTHLSVRLEAPMRVEYKGLDLERTFAIDTIVYILNRLFRMHQDELDVAWIEQTTTDTKDHEFDGLYKVIRTIGKSQPIIMIEFSYGRKVPLPKKDGDQLKLCRNSMRTLNKLLKTVPGDRARVYLVQSFNGFIEIKYLVRPLPSVYMLQRFMRTKIPASFSDFEQFAKYIKELMNWQIDVLLTVKAVNKAGDKIRDNLHLTSVEETH</sequence>
<evidence type="ECO:0000256" key="1">
    <source>
        <dbReference type="SAM" id="MobiDB-lite"/>
    </source>
</evidence>
<keyword evidence="3" id="KW-1185">Reference proteome</keyword>
<comment type="caution">
    <text evidence="2">The sequence shown here is derived from an EMBL/GenBank/DDBJ whole genome shotgun (WGS) entry which is preliminary data.</text>
</comment>
<name>A0A8H4AGE0_GIGMA</name>
<dbReference type="AlphaFoldDB" id="A0A8H4AGE0"/>
<dbReference type="EMBL" id="WTPW01000647">
    <property type="protein sequence ID" value="KAF0492449.1"/>
    <property type="molecule type" value="Genomic_DNA"/>
</dbReference>